<name>A0ABD2PNX0_9PLAT</name>
<proteinExistence type="predicted"/>
<dbReference type="AlphaFoldDB" id="A0ABD2PNX0"/>
<dbReference type="InterPro" id="IPR001173">
    <property type="entry name" value="Glyco_trans_2-like"/>
</dbReference>
<dbReference type="Pfam" id="PF00535">
    <property type="entry name" value="Glycos_transf_2"/>
    <property type="match status" value="1"/>
</dbReference>
<dbReference type="Proteomes" id="UP001626550">
    <property type="component" value="Unassembled WGS sequence"/>
</dbReference>
<dbReference type="InterPro" id="IPR029044">
    <property type="entry name" value="Nucleotide-diphossugar_trans"/>
</dbReference>
<evidence type="ECO:0000313" key="4">
    <source>
        <dbReference type="EMBL" id="KAL3309165.1"/>
    </source>
</evidence>
<feature type="domain" description="Glycosyltransferase 2-like" evidence="3">
    <location>
        <begin position="13"/>
        <end position="97"/>
    </location>
</feature>
<evidence type="ECO:0000313" key="5">
    <source>
        <dbReference type="Proteomes" id="UP001626550"/>
    </source>
</evidence>
<gene>
    <name evidence="4" type="primary">GLY10</name>
    <name evidence="4" type="ORF">Ciccas_012289</name>
</gene>
<evidence type="ECO:0000256" key="2">
    <source>
        <dbReference type="ARBA" id="ARBA00023180"/>
    </source>
</evidence>
<sequence>EPLLDVIHRMFPDGKVKVLRNAQREGLIRTRLVGARAATGDVLIFLDSHVECATNWLPPLLDPIARDYKTVTCPFIDVLDQNTFEFRPQDEGGRGAWAWNFDYKRLP</sequence>
<dbReference type="PANTHER" id="PTHR11675:SF134">
    <property type="entry name" value="N-ACETYLGALACTOSAMINYLTRANSFERASE 4-RELATED"/>
    <property type="match status" value="1"/>
</dbReference>
<keyword evidence="1" id="KW-1015">Disulfide bond</keyword>
<protein>
    <submittedName>
        <fullName evidence="4">Polypeptide N-acetylgalactosaminyltransferase 10</fullName>
    </submittedName>
</protein>
<feature type="non-terminal residue" evidence="4">
    <location>
        <position position="1"/>
    </location>
</feature>
<accession>A0ABD2PNX0</accession>
<feature type="non-terminal residue" evidence="4">
    <location>
        <position position="107"/>
    </location>
</feature>
<dbReference type="SUPFAM" id="SSF53448">
    <property type="entry name" value="Nucleotide-diphospho-sugar transferases"/>
    <property type="match status" value="1"/>
</dbReference>
<evidence type="ECO:0000256" key="1">
    <source>
        <dbReference type="ARBA" id="ARBA00023157"/>
    </source>
</evidence>
<comment type="caution">
    <text evidence="4">The sequence shown here is derived from an EMBL/GenBank/DDBJ whole genome shotgun (WGS) entry which is preliminary data.</text>
</comment>
<dbReference type="Gene3D" id="3.90.550.10">
    <property type="entry name" value="Spore Coat Polysaccharide Biosynthesis Protein SpsA, Chain A"/>
    <property type="match status" value="1"/>
</dbReference>
<dbReference type="PANTHER" id="PTHR11675">
    <property type="entry name" value="N-ACETYLGALACTOSAMINYLTRANSFERASE"/>
    <property type="match status" value="1"/>
</dbReference>
<keyword evidence="5" id="KW-1185">Reference proteome</keyword>
<reference evidence="4 5" key="1">
    <citation type="submission" date="2024-11" db="EMBL/GenBank/DDBJ databases">
        <title>Adaptive evolution of stress response genes in parasites aligns with host niche diversity.</title>
        <authorList>
            <person name="Hahn C."/>
            <person name="Resl P."/>
        </authorList>
    </citation>
    <scope>NUCLEOTIDE SEQUENCE [LARGE SCALE GENOMIC DNA]</scope>
    <source>
        <strain evidence="4">EGGRZ-B1_66</strain>
        <tissue evidence="4">Body</tissue>
    </source>
</reference>
<organism evidence="4 5">
    <name type="scientific">Cichlidogyrus casuarinus</name>
    <dbReference type="NCBI Taxonomy" id="1844966"/>
    <lineage>
        <taxon>Eukaryota</taxon>
        <taxon>Metazoa</taxon>
        <taxon>Spiralia</taxon>
        <taxon>Lophotrochozoa</taxon>
        <taxon>Platyhelminthes</taxon>
        <taxon>Monogenea</taxon>
        <taxon>Monopisthocotylea</taxon>
        <taxon>Dactylogyridea</taxon>
        <taxon>Ancyrocephalidae</taxon>
        <taxon>Cichlidogyrus</taxon>
    </lineage>
</organism>
<dbReference type="EMBL" id="JBJKFK010004226">
    <property type="protein sequence ID" value="KAL3309165.1"/>
    <property type="molecule type" value="Genomic_DNA"/>
</dbReference>
<evidence type="ECO:0000259" key="3">
    <source>
        <dbReference type="Pfam" id="PF00535"/>
    </source>
</evidence>
<keyword evidence="2" id="KW-0325">Glycoprotein</keyword>